<dbReference type="SUPFAM" id="SSF50486">
    <property type="entry name" value="FMT C-terminal domain-like"/>
    <property type="match status" value="1"/>
</dbReference>
<comment type="similarity">
    <text evidence="1 5">Belongs to the DNA glycosylase MPG family.</text>
</comment>
<proteinExistence type="inferred from homology"/>
<evidence type="ECO:0000256" key="1">
    <source>
        <dbReference type="ARBA" id="ARBA00009232"/>
    </source>
</evidence>
<dbReference type="OrthoDB" id="31217at2157"/>
<protein>
    <recommendedName>
        <fullName evidence="5">Putative 3-methyladenine DNA glycosylase</fullName>
        <ecNumber evidence="5">3.2.2.-</ecNumber>
    </recommendedName>
</protein>
<dbReference type="HAMAP" id="MF_00527">
    <property type="entry name" value="3MGH"/>
    <property type="match status" value="1"/>
</dbReference>
<dbReference type="Gene3D" id="3.10.300.10">
    <property type="entry name" value="Methylpurine-DNA glycosylase (MPG)"/>
    <property type="match status" value="1"/>
</dbReference>
<dbReference type="RefSeq" id="WP_125671193.1">
    <property type="nucleotide sequence ID" value="NZ_RCOS01000076.1"/>
</dbReference>
<keyword evidence="3 5" id="KW-0378">Hydrolase</keyword>
<dbReference type="Proteomes" id="UP000277582">
    <property type="component" value="Unassembled WGS sequence"/>
</dbReference>
<keyword evidence="2 5" id="KW-0227">DNA damage</keyword>
<dbReference type="InterPro" id="IPR003180">
    <property type="entry name" value="MPG"/>
</dbReference>
<dbReference type="InterPro" id="IPR036995">
    <property type="entry name" value="MPG_sf"/>
</dbReference>
<gene>
    <name evidence="6" type="ORF">D6D85_06390</name>
</gene>
<dbReference type="Pfam" id="PF02245">
    <property type="entry name" value="Pur_DNA_glyco"/>
    <property type="match status" value="1"/>
</dbReference>
<dbReference type="GO" id="GO:0006284">
    <property type="term" value="P:base-excision repair"/>
    <property type="evidence" value="ECO:0007669"/>
    <property type="project" value="InterPro"/>
</dbReference>
<evidence type="ECO:0000256" key="4">
    <source>
        <dbReference type="ARBA" id="ARBA00023204"/>
    </source>
</evidence>
<sequence length="190" mass="21863">MKKILGQEFFRRRPDLVAMDLLGKVILNKRRRVAGMIIEVEPYFGPEDPASRARKGGDLAKTMQGEPCTALVYGVHKQWLLNIVAHEDEKLGAVLIRGIIPMDPMTFRPLDKPIWGPGRVTKYLDVDKRYHKAFLCSCDQELQLRDGLRIDPSCIIRSRRVGVREDLPEPFNFRISCIEEIMKKLQCTNE</sequence>
<accession>A0A429GN07</accession>
<reference evidence="6 7" key="1">
    <citation type="submission" date="2018-10" db="EMBL/GenBank/DDBJ databases">
        <title>Co-occurring genomic capacity for anaerobic methane metabolism and dissimilatory sulfite reduction discovered in the Korarchaeota.</title>
        <authorList>
            <person name="Mckay L.J."/>
            <person name="Dlakic M."/>
            <person name="Fields M.W."/>
            <person name="Delmont T.O."/>
            <person name="Eren A.M."/>
            <person name="Jay Z.J."/>
            <person name="Klingelsmith K.B."/>
            <person name="Rusch D.B."/>
            <person name="Inskeep W.P."/>
        </authorList>
    </citation>
    <scope>NUCLEOTIDE SEQUENCE [LARGE SCALE GENOMIC DNA]</scope>
    <source>
        <strain evidence="6 7">MDKW</strain>
    </source>
</reference>
<evidence type="ECO:0000313" key="7">
    <source>
        <dbReference type="Proteomes" id="UP000277582"/>
    </source>
</evidence>
<evidence type="ECO:0000313" key="6">
    <source>
        <dbReference type="EMBL" id="RSN75256.1"/>
    </source>
</evidence>
<comment type="caution">
    <text evidence="6">The sequence shown here is derived from an EMBL/GenBank/DDBJ whole genome shotgun (WGS) entry which is preliminary data.</text>
</comment>
<dbReference type="InterPro" id="IPR011034">
    <property type="entry name" value="Formyl_transferase-like_C_sf"/>
</dbReference>
<organism evidence="6 7">
    <name type="scientific">Candidatus Methanodesulfokora washburnensis</name>
    <dbReference type="NCBI Taxonomy" id="2478471"/>
    <lineage>
        <taxon>Archaea</taxon>
        <taxon>Thermoproteota</taxon>
        <taxon>Candidatus Korarchaeia</taxon>
        <taxon>Candidatus Korarchaeia incertae sedis</taxon>
        <taxon>Candidatus Methanodesulfokora</taxon>
    </lineage>
</organism>
<evidence type="ECO:0000256" key="3">
    <source>
        <dbReference type="ARBA" id="ARBA00022801"/>
    </source>
</evidence>
<dbReference type="PANTHER" id="PTHR10429">
    <property type="entry name" value="DNA-3-METHYLADENINE GLYCOSYLASE"/>
    <property type="match status" value="1"/>
</dbReference>
<evidence type="ECO:0000256" key="2">
    <source>
        <dbReference type="ARBA" id="ARBA00022763"/>
    </source>
</evidence>
<keyword evidence="4 5" id="KW-0234">DNA repair</keyword>
<name>A0A429GN07_9CREN</name>
<dbReference type="PANTHER" id="PTHR10429:SF0">
    <property type="entry name" value="DNA-3-METHYLADENINE GLYCOSYLASE"/>
    <property type="match status" value="1"/>
</dbReference>
<dbReference type="GO" id="GO:0003677">
    <property type="term" value="F:DNA binding"/>
    <property type="evidence" value="ECO:0007669"/>
    <property type="project" value="InterPro"/>
</dbReference>
<keyword evidence="7" id="KW-1185">Reference proteome</keyword>
<dbReference type="GO" id="GO:0003905">
    <property type="term" value="F:alkylbase DNA N-glycosylase activity"/>
    <property type="evidence" value="ECO:0007669"/>
    <property type="project" value="InterPro"/>
</dbReference>
<dbReference type="AlphaFoldDB" id="A0A429GN07"/>
<dbReference type="EMBL" id="RCOS01000076">
    <property type="protein sequence ID" value="RSN75256.1"/>
    <property type="molecule type" value="Genomic_DNA"/>
</dbReference>
<evidence type="ECO:0000256" key="5">
    <source>
        <dbReference type="HAMAP-Rule" id="MF_00527"/>
    </source>
</evidence>
<dbReference type="EC" id="3.2.2.-" evidence="5"/>